<dbReference type="EMBL" id="CP019352">
    <property type="protein sequence ID" value="APX99231.1"/>
    <property type="molecule type" value="Genomic_DNA"/>
</dbReference>
<feature type="transmembrane region" description="Helical" evidence="1">
    <location>
        <begin position="30"/>
        <end position="51"/>
    </location>
</feature>
<evidence type="ECO:0000256" key="1">
    <source>
        <dbReference type="SAM" id="Phobius"/>
    </source>
</evidence>
<sequence length="78" mass="9543">MKYIIWFFFIITLISVICGFAFNLAYSKKLIGYGVLGFFFIVIPLFSWYRWKDKNPKDYMLNKENLDKMRKREGDKRR</sequence>
<evidence type="ECO:0000313" key="3">
    <source>
        <dbReference type="Proteomes" id="UP000187506"/>
    </source>
</evidence>
<evidence type="ECO:0000313" key="2">
    <source>
        <dbReference type="EMBL" id="APX99231.1"/>
    </source>
</evidence>
<keyword evidence="1" id="KW-0812">Transmembrane</keyword>
<dbReference type="RefSeq" id="WP_076731870.1">
    <property type="nucleotide sequence ID" value="NZ_CP019352.1"/>
</dbReference>
<keyword evidence="3" id="KW-1185">Reference proteome</keyword>
<gene>
    <name evidence="2" type="ORF">BWR22_02545</name>
</gene>
<organism evidence="2 3">
    <name type="scientific">Lacinutrix venerupis</name>
    <dbReference type="NCBI Taxonomy" id="1486034"/>
    <lineage>
        <taxon>Bacteria</taxon>
        <taxon>Pseudomonadati</taxon>
        <taxon>Bacteroidota</taxon>
        <taxon>Flavobacteriia</taxon>
        <taxon>Flavobacteriales</taxon>
        <taxon>Flavobacteriaceae</taxon>
        <taxon>Lacinutrix</taxon>
    </lineage>
</organism>
<dbReference type="KEGG" id="lvn:BWR22_02545"/>
<protein>
    <submittedName>
        <fullName evidence="2">Uncharacterized protein</fullName>
    </submittedName>
</protein>
<keyword evidence="1" id="KW-0472">Membrane</keyword>
<feature type="transmembrane region" description="Helical" evidence="1">
    <location>
        <begin position="5"/>
        <end position="24"/>
    </location>
</feature>
<reference evidence="2 3" key="1">
    <citation type="submission" date="2017-01" db="EMBL/GenBank/DDBJ databases">
        <title>Complete genome of Lacinutrix venerupis DOK2-8 isolated from seawater in Dokdo.</title>
        <authorList>
            <person name="Chi W.-J."/>
            <person name="Kim J.H."/>
        </authorList>
    </citation>
    <scope>NUCLEOTIDE SEQUENCE [LARGE SCALE GENOMIC DNA]</scope>
    <source>
        <strain evidence="2 3">DOK2-8</strain>
    </source>
</reference>
<name>A0AAC9LKU3_9FLAO</name>
<accession>A0AAC9LKU3</accession>
<dbReference type="AlphaFoldDB" id="A0AAC9LKU3"/>
<keyword evidence="1" id="KW-1133">Transmembrane helix</keyword>
<dbReference type="Proteomes" id="UP000187506">
    <property type="component" value="Chromosome"/>
</dbReference>
<proteinExistence type="predicted"/>